<comment type="caution">
    <text evidence="2">The sequence shown here is derived from an EMBL/GenBank/DDBJ whole genome shotgun (WGS) entry which is preliminary data.</text>
</comment>
<evidence type="ECO:0000256" key="1">
    <source>
        <dbReference type="SAM" id="SignalP"/>
    </source>
</evidence>
<feature type="chain" id="PRO_5019551528" evidence="1">
    <location>
        <begin position="20"/>
        <end position="323"/>
    </location>
</feature>
<organism evidence="2 3">
    <name type="scientific">Bacteroides stercoris</name>
    <dbReference type="NCBI Taxonomy" id="46506"/>
    <lineage>
        <taxon>Bacteria</taxon>
        <taxon>Pseudomonadati</taxon>
        <taxon>Bacteroidota</taxon>
        <taxon>Bacteroidia</taxon>
        <taxon>Bacteroidales</taxon>
        <taxon>Bacteroidaceae</taxon>
        <taxon>Bacteroides</taxon>
    </lineage>
</organism>
<reference evidence="2 3" key="1">
    <citation type="submission" date="2018-08" db="EMBL/GenBank/DDBJ databases">
        <title>A genome reference for cultivated species of the human gut microbiota.</title>
        <authorList>
            <person name="Zou Y."/>
            <person name="Xue W."/>
            <person name="Luo G."/>
        </authorList>
    </citation>
    <scope>NUCLEOTIDE SEQUENCE [LARGE SCALE GENOMIC DNA]</scope>
    <source>
        <strain evidence="2 3">AM40-34</strain>
    </source>
</reference>
<sequence length="323" mass="37424">MKSMILALLIATISFNSYAQVKTEKDMKQEIKKMEELIQERLGMVKTYPEKPAYYLQVNKTGCRLLVRVNDIPVGYHFVEDKGESMLYPINDLLLGSGKHTVSIQVYPRTGETEVTKDAGVNIKVVHYKEKLVGMPETLVELDTPTDIGMKKIPLYTDSISFNATLPFNHKRILAEATDLRTIPDLEEKVLAHYNMVRQMMIDGNCYEYNKMRLASTWVLTDMNYLGKEALEKVYIDSDYLFRFLCNPIDWIAEPIQNYEMVVCGNGKLVYLRRKLELDDVLRVGFYDTEEEKRLSPEERTVTAYKFILLYMPQGSDELVELY</sequence>
<protein>
    <submittedName>
        <fullName evidence="2">Uncharacterized protein</fullName>
    </submittedName>
</protein>
<evidence type="ECO:0000313" key="3">
    <source>
        <dbReference type="Proteomes" id="UP000283482"/>
    </source>
</evidence>
<feature type="signal peptide" evidence="1">
    <location>
        <begin position="1"/>
        <end position="19"/>
    </location>
</feature>
<dbReference type="Proteomes" id="UP000283482">
    <property type="component" value="Unassembled WGS sequence"/>
</dbReference>
<dbReference type="EMBL" id="QSGN01000001">
    <property type="protein sequence ID" value="RHB33683.1"/>
    <property type="molecule type" value="Genomic_DNA"/>
</dbReference>
<proteinExistence type="predicted"/>
<keyword evidence="1" id="KW-0732">Signal</keyword>
<gene>
    <name evidence="2" type="ORF">DW889_01175</name>
</gene>
<accession>A0A413VJC8</accession>
<dbReference type="RefSeq" id="WP_117906293.1">
    <property type="nucleotide sequence ID" value="NZ_AP031449.1"/>
</dbReference>
<name>A0A413VJC8_BACSE</name>
<dbReference type="AlphaFoldDB" id="A0A413VJC8"/>
<evidence type="ECO:0000313" key="2">
    <source>
        <dbReference type="EMBL" id="RHB33683.1"/>
    </source>
</evidence>